<dbReference type="GO" id="GO:0051301">
    <property type="term" value="P:cell division"/>
    <property type="evidence" value="ECO:0007669"/>
    <property type="project" value="UniProtKB-KW"/>
</dbReference>
<accession>A0AAD5TSY3</accession>
<evidence type="ECO:0000256" key="6">
    <source>
        <dbReference type="SAM" id="Coils"/>
    </source>
</evidence>
<dbReference type="GO" id="GO:0006281">
    <property type="term" value="P:DNA repair"/>
    <property type="evidence" value="ECO:0007669"/>
    <property type="project" value="TreeGrafter"/>
</dbReference>
<dbReference type="PANTHER" id="PTHR12663">
    <property type="entry name" value="ANDROGEN INDUCED INHIBITOR OF PROLIFERATION AS3 / PDS5-RELATED"/>
    <property type="match status" value="1"/>
</dbReference>
<dbReference type="InterPro" id="IPR039776">
    <property type="entry name" value="Pds5"/>
</dbReference>
<gene>
    <name evidence="8" type="ORF">HDU87_001120</name>
</gene>
<proteinExistence type="predicted"/>
<evidence type="ECO:0000256" key="1">
    <source>
        <dbReference type="ARBA" id="ARBA00004123"/>
    </source>
</evidence>
<evidence type="ECO:0000256" key="7">
    <source>
        <dbReference type="SAM" id="MobiDB-lite"/>
    </source>
</evidence>
<feature type="compositionally biased region" description="Low complexity" evidence="7">
    <location>
        <begin position="1427"/>
        <end position="1437"/>
    </location>
</feature>
<dbReference type="PANTHER" id="PTHR12663:SF0">
    <property type="entry name" value="PRECOCIOUS DISSOCIATION OF SISTERS 5, ISOFORM A"/>
    <property type="match status" value="1"/>
</dbReference>
<keyword evidence="5" id="KW-0131">Cell cycle</keyword>
<dbReference type="InterPro" id="IPR011989">
    <property type="entry name" value="ARM-like"/>
</dbReference>
<reference evidence="8" key="1">
    <citation type="submission" date="2020-05" db="EMBL/GenBank/DDBJ databases">
        <title>Phylogenomic resolution of chytrid fungi.</title>
        <authorList>
            <person name="Stajich J.E."/>
            <person name="Amses K."/>
            <person name="Simmons R."/>
            <person name="Seto K."/>
            <person name="Myers J."/>
            <person name="Bonds A."/>
            <person name="Quandt C.A."/>
            <person name="Barry K."/>
            <person name="Liu P."/>
            <person name="Grigoriev I."/>
            <person name="Longcore J.E."/>
            <person name="James T.Y."/>
        </authorList>
    </citation>
    <scope>NUCLEOTIDE SEQUENCE</scope>
    <source>
        <strain evidence="8">JEL0379</strain>
    </source>
</reference>
<dbReference type="EMBL" id="JADGJQ010000012">
    <property type="protein sequence ID" value="KAJ3181510.1"/>
    <property type="molecule type" value="Genomic_DNA"/>
</dbReference>
<dbReference type="GO" id="GO:0000785">
    <property type="term" value="C:chromatin"/>
    <property type="evidence" value="ECO:0007669"/>
    <property type="project" value="TreeGrafter"/>
</dbReference>
<keyword evidence="6" id="KW-0175">Coiled coil</keyword>
<evidence type="ECO:0000256" key="3">
    <source>
        <dbReference type="ARBA" id="ARBA00022776"/>
    </source>
</evidence>
<comment type="subcellular location">
    <subcellularLocation>
        <location evidence="1">Nucleus</location>
    </subcellularLocation>
</comment>
<dbReference type="Proteomes" id="UP001212152">
    <property type="component" value="Unassembled WGS sequence"/>
</dbReference>
<dbReference type="Pfam" id="PF20168">
    <property type="entry name" value="PDS5"/>
    <property type="match status" value="1"/>
</dbReference>
<feature type="region of interest" description="Disordered" evidence="7">
    <location>
        <begin position="1122"/>
        <end position="1444"/>
    </location>
</feature>
<keyword evidence="3" id="KW-0498">Mitosis</keyword>
<keyword evidence="9" id="KW-1185">Reference proteome</keyword>
<feature type="compositionally biased region" description="Low complexity" evidence="7">
    <location>
        <begin position="1144"/>
        <end position="1155"/>
    </location>
</feature>
<dbReference type="GO" id="GO:0007064">
    <property type="term" value="P:mitotic sister chromatid cohesion"/>
    <property type="evidence" value="ECO:0007669"/>
    <property type="project" value="InterPro"/>
</dbReference>
<feature type="compositionally biased region" description="Acidic residues" evidence="7">
    <location>
        <begin position="1201"/>
        <end position="1211"/>
    </location>
</feature>
<sequence>MADAFGFSEDPISPPSHRNSSRLQKLRFAQRIVPLTVGKPIATAELVNRLKKLHNDLAKMEQETVDLQSLLTVQKDLRAPSLMAHRDKGVKALTACCLAEILRLFAPDAPYNQNQLREIFEFFAKQLQNLSDKDGPYFSKYFALLDSLSSVKSVVIVADLNADDLVIVYFRTFFNLLKQELSKAVTMAMLDILQQLVDECPTLPQDVIDLILKCFKKREDRPNAYKMATDLCNASPERLQRYVCQHFSDAIVAAGRGFDEDDYDEEKWRETHALILEINRAAPAVLLNVIPLLDEELQIEDVKVRTLATNTLGEMFSARGSELGRKYPQTWRSWLGRRADKSNAVRIAWVDWALPILKNHPELAPELNVDLRERCMDPDDKVRAAVMKVLAGLDALAAHNVSRELLAAAGDRMRDKRAHVREAAVDALAQLFNIKYAEILDPAAGEADAAEKYGWIPGAILEMLYMDGAETKVVVEKALCDRIFPPNTDDVVRTERLLNIAAVWTERQRKAFMNVLDRQSTMMQGTAIFLDLCEKFNGGIMDDDMDGTEDILNRIIEQISSRFPDAKTAQTQLQKFAKANDGRIYKLMRSVMDLQSDYKPLIKNIKEIIKRLEQQAGALEAFSILLRRISLTIVAKSSISILIDKIQLARSSQEEAEIRIGETAEKLLKDISTVFPALYRSHLDEFRQLLQSSDDALVTDSLDALARFARVFPEETPRDSASKERLIKFALDGTPSQAKDAAIVLAHMGDESGEVCDQVLETIISGLAFENEQLWTQLSALSQLAEDYSALSDHHYTAATNFIVKELLFVNHQLPSDDDVDWLDFADLPREGVLKVLGIEFLTKRLVAISAESGAEKAQPVFKLLQRLIEFDGEIVAEKTTPKPFQTHLRLAAGLAFLELARSPTYAAVIGPTDLYKIALVVQDPIYQVRNAFIEKLVLYLSNQSIPFEYNILLMVAAHEPEIELRNKVKHFFIRRAKMRRSLDQEGRPALMEHTFVRFLHLLAHHTDFAMGVEDLGVFAVYVEFFLDAVATAENASFLYYMAAKLKTYRDLHAQSSANLYAVSDLAQLLIQEKANQAGWSLPSYQGNVHLPKDIFGKLSAASSAEVSRKSHLPQEFVTLRAKASSSGGAHGGKGRSLAKRDPAAAAKLAAAAKAGMSATTTPNASDDEGGEDRAAGTKRKVRKRSTGTPSARKRRRSDPLDDDIDDDDSSDNGKSSRPLPVETPQRKNAPRGARKADSFLEVSEAEEDEDDDAGDIGGAKQNSATSRNDGSDIWTASDLSDADARADKMDVSDAEDAKPAARKPKASLRHRPISDKTAVAPSPDGEKENTSKRGRQQKAKAPAPRTPRARGQRIAPKESTSSADDEPLATPSRVRRRPEPPAASPTPVRTSPRKKAQTIKKIDSGNVPSDEGVAALEPATRRRGKAAAAAEASTKGSDSDEADLIPVSTWPMLICDSEARGLTRKRLLRHDA</sequence>
<name>A0AAD5TSY3_9FUNG</name>
<feature type="compositionally biased region" description="Basic and acidic residues" evidence="7">
    <location>
        <begin position="1283"/>
        <end position="1300"/>
    </location>
</feature>
<feature type="compositionally biased region" description="Basic residues" evidence="7">
    <location>
        <begin position="1177"/>
        <end position="1197"/>
    </location>
</feature>
<dbReference type="GO" id="GO:0005634">
    <property type="term" value="C:nucleus"/>
    <property type="evidence" value="ECO:0007669"/>
    <property type="project" value="UniProtKB-SubCell"/>
</dbReference>
<organism evidence="8 9">
    <name type="scientific">Geranomyces variabilis</name>
    <dbReference type="NCBI Taxonomy" id="109894"/>
    <lineage>
        <taxon>Eukaryota</taxon>
        <taxon>Fungi</taxon>
        <taxon>Fungi incertae sedis</taxon>
        <taxon>Chytridiomycota</taxon>
        <taxon>Chytridiomycota incertae sedis</taxon>
        <taxon>Chytridiomycetes</taxon>
        <taxon>Spizellomycetales</taxon>
        <taxon>Powellomycetaceae</taxon>
        <taxon>Geranomyces</taxon>
    </lineage>
</organism>
<protein>
    <submittedName>
        <fullName evidence="8">Uncharacterized protein</fullName>
    </submittedName>
</protein>
<evidence type="ECO:0000256" key="5">
    <source>
        <dbReference type="ARBA" id="ARBA00023306"/>
    </source>
</evidence>
<feature type="region of interest" description="Disordered" evidence="7">
    <location>
        <begin position="1"/>
        <end position="21"/>
    </location>
</feature>
<evidence type="ECO:0000256" key="2">
    <source>
        <dbReference type="ARBA" id="ARBA00022618"/>
    </source>
</evidence>
<feature type="coiled-coil region" evidence="6">
    <location>
        <begin position="43"/>
        <end position="70"/>
    </location>
</feature>
<feature type="compositionally biased region" description="Basic residues" evidence="7">
    <location>
        <begin position="1301"/>
        <end position="1312"/>
    </location>
</feature>
<evidence type="ECO:0000256" key="4">
    <source>
        <dbReference type="ARBA" id="ARBA00023242"/>
    </source>
</evidence>
<evidence type="ECO:0000313" key="8">
    <source>
        <dbReference type="EMBL" id="KAJ3181510.1"/>
    </source>
</evidence>
<keyword evidence="2" id="KW-0132">Cell division</keyword>
<keyword evidence="4" id="KW-0539">Nucleus</keyword>
<dbReference type="SUPFAM" id="SSF48371">
    <property type="entry name" value="ARM repeat"/>
    <property type="match status" value="1"/>
</dbReference>
<dbReference type="Gene3D" id="1.25.10.10">
    <property type="entry name" value="Leucine-rich Repeat Variant"/>
    <property type="match status" value="2"/>
</dbReference>
<dbReference type="InterPro" id="IPR016024">
    <property type="entry name" value="ARM-type_fold"/>
</dbReference>
<evidence type="ECO:0000313" key="9">
    <source>
        <dbReference type="Proteomes" id="UP001212152"/>
    </source>
</evidence>
<feature type="compositionally biased region" description="Acidic residues" evidence="7">
    <location>
        <begin position="1244"/>
        <end position="1255"/>
    </location>
</feature>
<comment type="caution">
    <text evidence="8">The sequence shown here is derived from an EMBL/GenBank/DDBJ whole genome shotgun (WGS) entry which is preliminary data.</text>
</comment>
<dbReference type="CDD" id="cd19953">
    <property type="entry name" value="PDS5"/>
    <property type="match status" value="1"/>
</dbReference>